<comment type="caution">
    <text evidence="1">The sequence shown here is derived from an EMBL/GenBank/DDBJ whole genome shotgun (WGS) entry which is preliminary data.</text>
</comment>
<name>A0A8S4QQW2_9NEOP</name>
<evidence type="ECO:0000313" key="1">
    <source>
        <dbReference type="EMBL" id="CAH2216543.1"/>
    </source>
</evidence>
<keyword evidence="2" id="KW-1185">Reference proteome</keyword>
<organism evidence="1 2">
    <name type="scientific">Pararge aegeria aegeria</name>
    <dbReference type="NCBI Taxonomy" id="348720"/>
    <lineage>
        <taxon>Eukaryota</taxon>
        <taxon>Metazoa</taxon>
        <taxon>Ecdysozoa</taxon>
        <taxon>Arthropoda</taxon>
        <taxon>Hexapoda</taxon>
        <taxon>Insecta</taxon>
        <taxon>Pterygota</taxon>
        <taxon>Neoptera</taxon>
        <taxon>Endopterygota</taxon>
        <taxon>Lepidoptera</taxon>
        <taxon>Glossata</taxon>
        <taxon>Ditrysia</taxon>
        <taxon>Papilionoidea</taxon>
        <taxon>Nymphalidae</taxon>
        <taxon>Satyrinae</taxon>
        <taxon>Satyrini</taxon>
        <taxon>Parargina</taxon>
        <taxon>Pararge</taxon>
    </lineage>
</organism>
<reference evidence="1" key="1">
    <citation type="submission" date="2022-03" db="EMBL/GenBank/DDBJ databases">
        <authorList>
            <person name="Lindestad O."/>
        </authorList>
    </citation>
    <scope>NUCLEOTIDE SEQUENCE</scope>
</reference>
<dbReference type="OrthoDB" id="6931675at2759"/>
<protein>
    <submittedName>
        <fullName evidence="1">Jg26431 protein</fullName>
    </submittedName>
</protein>
<dbReference type="AlphaFoldDB" id="A0A8S4QQW2"/>
<evidence type="ECO:0000313" key="2">
    <source>
        <dbReference type="Proteomes" id="UP000838756"/>
    </source>
</evidence>
<accession>A0A8S4QQW2</accession>
<sequence length="100" mass="10909">MTSKATNSRTRTSNVASINLRHVETEPRKKPTIKPPSTQLPILVKSAAEGQLGELGTVANQLFQEAKLQLEQSGNIKSTIKETVIECLSSLYTIVMRLGS</sequence>
<dbReference type="EMBL" id="CAKXAJ010015711">
    <property type="protein sequence ID" value="CAH2216543.1"/>
    <property type="molecule type" value="Genomic_DNA"/>
</dbReference>
<proteinExistence type="predicted"/>
<dbReference type="Proteomes" id="UP000838756">
    <property type="component" value="Unassembled WGS sequence"/>
</dbReference>
<gene>
    <name evidence="1" type="primary">jg26431</name>
    <name evidence="1" type="ORF">PAEG_LOCUS4534</name>
</gene>